<evidence type="ECO:0000256" key="2">
    <source>
        <dbReference type="ARBA" id="ARBA00022679"/>
    </source>
</evidence>
<dbReference type="Proteomes" id="UP000192738">
    <property type="component" value="Unassembled WGS sequence"/>
</dbReference>
<reference evidence="9 10" key="1">
    <citation type="submission" date="2017-04" db="EMBL/GenBank/DDBJ databases">
        <authorList>
            <person name="Afonso C.L."/>
            <person name="Miller P.J."/>
            <person name="Scott M.A."/>
            <person name="Spackman E."/>
            <person name="Goraichik I."/>
            <person name="Dimitrov K.M."/>
            <person name="Suarez D.L."/>
            <person name="Swayne D.E."/>
        </authorList>
    </citation>
    <scope>NUCLEOTIDE SEQUENCE [LARGE SCALE GENOMIC DNA]</scope>
    <source>
        <strain evidence="9 10">DSM 5090</strain>
    </source>
</reference>
<dbReference type="InterPro" id="IPR030373">
    <property type="entry name" value="PABS_CS"/>
</dbReference>
<dbReference type="InterPro" id="IPR030374">
    <property type="entry name" value="PABS"/>
</dbReference>
<dbReference type="NCBIfam" id="NF002010">
    <property type="entry name" value="PRK00811.1"/>
    <property type="match status" value="1"/>
</dbReference>
<evidence type="ECO:0000256" key="4">
    <source>
        <dbReference type="HAMAP-Rule" id="MF_00198"/>
    </source>
</evidence>
<dbReference type="Pfam" id="PF01564">
    <property type="entry name" value="Spermine_synth"/>
    <property type="match status" value="1"/>
</dbReference>
<dbReference type="STRING" id="112901.SAMN04488500_11875"/>
<dbReference type="AlphaFoldDB" id="A0A1W2DUJ3"/>
<comment type="subunit">
    <text evidence="4">Homodimer or homotetramer.</text>
</comment>
<dbReference type="HAMAP" id="MF_00198">
    <property type="entry name" value="Spermidine_synth"/>
    <property type="match status" value="1"/>
</dbReference>
<dbReference type="InterPro" id="IPR037163">
    <property type="entry name" value="Spermidine_synt_N_sf"/>
</dbReference>
<proteinExistence type="inferred from homology"/>
<evidence type="ECO:0000256" key="5">
    <source>
        <dbReference type="PROSITE-ProRule" id="PRU00354"/>
    </source>
</evidence>
<comment type="pathway">
    <text evidence="4">Amine and polyamine biosynthesis; spermidine biosynthesis; spermidine from putrescine: step 1/1.</text>
</comment>
<feature type="binding site" evidence="4">
    <location>
        <position position="164"/>
    </location>
    <ligand>
        <name>S-methyl-5'-thioadenosine</name>
        <dbReference type="ChEBI" id="CHEBI:17509"/>
    </ligand>
</feature>
<dbReference type="GO" id="GO:0004766">
    <property type="term" value="F:spermidine synthase activity"/>
    <property type="evidence" value="ECO:0007669"/>
    <property type="project" value="UniProtKB-UniRule"/>
</dbReference>
<keyword evidence="3 4" id="KW-0620">Polyamine biosynthesis</keyword>
<dbReference type="Gene3D" id="2.30.140.10">
    <property type="entry name" value="Spermidine synthase, tetramerisation domain"/>
    <property type="match status" value="1"/>
</dbReference>
<evidence type="ECO:0000256" key="3">
    <source>
        <dbReference type="ARBA" id="ARBA00023115"/>
    </source>
</evidence>
<dbReference type="NCBIfam" id="TIGR00417">
    <property type="entry name" value="speE"/>
    <property type="match status" value="1"/>
</dbReference>
<evidence type="ECO:0000313" key="9">
    <source>
        <dbReference type="EMBL" id="SMD01164.1"/>
    </source>
</evidence>
<dbReference type="EC" id="2.5.1.16" evidence="4"/>
<dbReference type="InterPro" id="IPR001045">
    <property type="entry name" value="Spermi_synthase"/>
</dbReference>
<dbReference type="PROSITE" id="PS01330">
    <property type="entry name" value="PABS_1"/>
    <property type="match status" value="1"/>
</dbReference>
<evidence type="ECO:0000256" key="6">
    <source>
        <dbReference type="RuleBase" id="RU003836"/>
    </source>
</evidence>
<comment type="catalytic activity">
    <reaction evidence="4 7">
        <text>S-adenosyl 3-(methylsulfanyl)propylamine + putrescine = S-methyl-5'-thioadenosine + spermidine + H(+)</text>
        <dbReference type="Rhea" id="RHEA:12721"/>
        <dbReference type="ChEBI" id="CHEBI:15378"/>
        <dbReference type="ChEBI" id="CHEBI:17509"/>
        <dbReference type="ChEBI" id="CHEBI:57443"/>
        <dbReference type="ChEBI" id="CHEBI:57834"/>
        <dbReference type="ChEBI" id="CHEBI:326268"/>
        <dbReference type="EC" id="2.5.1.16"/>
    </reaction>
</comment>
<feature type="active site" description="Proton acceptor" evidence="4 5">
    <location>
        <position position="157"/>
    </location>
</feature>
<dbReference type="Gene3D" id="3.40.50.150">
    <property type="entry name" value="Vaccinia Virus protein VP39"/>
    <property type="match status" value="1"/>
</dbReference>
<feature type="binding site" evidence="4">
    <location>
        <position position="31"/>
    </location>
    <ligand>
        <name>S-methyl-5'-thioadenosine</name>
        <dbReference type="ChEBI" id="CHEBI:17509"/>
    </ligand>
</feature>
<dbReference type="UniPathway" id="UPA00248">
    <property type="reaction ID" value="UER00314"/>
</dbReference>
<feature type="binding site" evidence="4">
    <location>
        <position position="106"/>
    </location>
    <ligand>
        <name>S-methyl-5'-thioadenosine</name>
        <dbReference type="ChEBI" id="CHEBI:17509"/>
    </ligand>
</feature>
<dbReference type="PANTHER" id="PTHR11558:SF11">
    <property type="entry name" value="SPERMIDINE SYNTHASE"/>
    <property type="match status" value="1"/>
</dbReference>
<protein>
    <recommendedName>
        <fullName evidence="4">Polyamine aminopropyltransferase</fullName>
    </recommendedName>
    <alternativeName>
        <fullName evidence="4">Putrescine aminopropyltransferase</fullName>
        <shortName evidence="4">PAPT</shortName>
    </alternativeName>
    <alternativeName>
        <fullName evidence="4">Spermidine synthase</fullName>
        <shortName evidence="4">SPDS</shortName>
        <shortName evidence="4">SPDSY</shortName>
        <ecNumber evidence="4">2.5.1.16</ecNumber>
    </alternativeName>
</protein>
<evidence type="ECO:0000256" key="7">
    <source>
        <dbReference type="RuleBase" id="RU003837"/>
    </source>
</evidence>
<name>A0A1W2DUJ3_9FIRM</name>
<dbReference type="SUPFAM" id="SSF53335">
    <property type="entry name" value="S-adenosyl-L-methionine-dependent methyltransferases"/>
    <property type="match status" value="1"/>
</dbReference>
<dbReference type="InterPro" id="IPR035246">
    <property type="entry name" value="Spermidine_synt_N"/>
</dbReference>
<dbReference type="PROSITE" id="PS51006">
    <property type="entry name" value="PABS_2"/>
    <property type="match status" value="1"/>
</dbReference>
<keyword evidence="2 4" id="KW-0808">Transferase</keyword>
<accession>A0A1W2DUJ3</accession>
<evidence type="ECO:0000313" key="10">
    <source>
        <dbReference type="Proteomes" id="UP000192738"/>
    </source>
</evidence>
<feature type="binding site" evidence="4">
    <location>
        <position position="62"/>
    </location>
    <ligand>
        <name>spermidine</name>
        <dbReference type="ChEBI" id="CHEBI:57834"/>
    </ligand>
</feature>
<evidence type="ECO:0000256" key="1">
    <source>
        <dbReference type="ARBA" id="ARBA00007867"/>
    </source>
</evidence>
<keyword evidence="10" id="KW-1185">Reference proteome</keyword>
<dbReference type="PANTHER" id="PTHR11558">
    <property type="entry name" value="SPERMIDINE/SPERMINE SYNTHASE"/>
    <property type="match status" value="1"/>
</dbReference>
<dbReference type="GO" id="GO:0008295">
    <property type="term" value="P:spermidine biosynthetic process"/>
    <property type="evidence" value="ECO:0007669"/>
    <property type="project" value="UniProtKB-UniRule"/>
</dbReference>
<evidence type="ECO:0000259" key="8">
    <source>
        <dbReference type="PROSITE" id="PS51006"/>
    </source>
</evidence>
<dbReference type="EMBL" id="FWXI01000018">
    <property type="protein sequence ID" value="SMD01164.1"/>
    <property type="molecule type" value="Genomic_DNA"/>
</dbReference>
<dbReference type="GO" id="GO:0005829">
    <property type="term" value="C:cytosol"/>
    <property type="evidence" value="ECO:0007669"/>
    <property type="project" value="TreeGrafter"/>
</dbReference>
<organism evidence="9 10">
    <name type="scientific">Sporomusa malonica</name>
    <dbReference type="NCBI Taxonomy" id="112901"/>
    <lineage>
        <taxon>Bacteria</taxon>
        <taxon>Bacillati</taxon>
        <taxon>Bacillota</taxon>
        <taxon>Negativicutes</taxon>
        <taxon>Selenomonadales</taxon>
        <taxon>Sporomusaceae</taxon>
        <taxon>Sporomusa</taxon>
    </lineage>
</organism>
<feature type="binding site" evidence="4">
    <location>
        <begin position="157"/>
        <end position="160"/>
    </location>
    <ligand>
        <name>spermidine</name>
        <dbReference type="ChEBI" id="CHEBI:57834"/>
    </ligand>
</feature>
<dbReference type="CDD" id="cd02440">
    <property type="entry name" value="AdoMet_MTases"/>
    <property type="match status" value="1"/>
</dbReference>
<sequence length="278" mass="31542">MELWYTEYQTKNLGLTARIKATLYTGQSEFQEVAVVDSYQFGRMLVLDGVFQTSIFDEFIYHEMIAHVPLFAHPNPQTVLVIGGGDGGTIREVVKHQSVEVAEMVEIDGLVVDVSKKYLPEISVALNENHPKLRLKIGDGIKHMQEVENKYDVIIVDCSDPIGPGEGLFSHAFYQDVYKALKPDGLFVQQTESPFYHQELIKRLKQDIASLFPVTRLYLANIPQYPSGLHCFTIGSKQYDPVTADIARIPENFGTRYHNREIQKSCFALPNFVQELVK</sequence>
<dbReference type="RefSeq" id="WP_084577337.1">
    <property type="nucleotide sequence ID" value="NZ_CP155572.1"/>
</dbReference>
<dbReference type="Pfam" id="PF17284">
    <property type="entry name" value="Spermine_synt_N"/>
    <property type="match status" value="1"/>
</dbReference>
<feature type="binding site" evidence="4">
    <location>
        <position position="86"/>
    </location>
    <ligand>
        <name>spermidine</name>
        <dbReference type="ChEBI" id="CHEBI:57834"/>
    </ligand>
</feature>
<feature type="binding site" evidence="4">
    <location>
        <begin position="139"/>
        <end position="140"/>
    </location>
    <ligand>
        <name>S-methyl-5'-thioadenosine</name>
        <dbReference type="ChEBI" id="CHEBI:17509"/>
    </ligand>
</feature>
<gene>
    <name evidence="4" type="primary">speE</name>
    <name evidence="9" type="ORF">SAMN04488500_11875</name>
</gene>
<dbReference type="OrthoDB" id="9793120at2"/>
<dbReference type="InterPro" id="IPR029063">
    <property type="entry name" value="SAM-dependent_MTases_sf"/>
</dbReference>
<keyword evidence="4 7" id="KW-0745">Spermidine biosynthesis</keyword>
<comment type="similarity">
    <text evidence="1 4 6">Belongs to the spermidine/spermine synthase family.</text>
</comment>
<comment type="function">
    <text evidence="4">Catalyzes the irreversible transfer of a propylamine group from the amino donor S-adenosylmethioninamine (decarboxy-AdoMet) to putrescine (1,4-diaminobutane) to yield spermidine.</text>
</comment>
<feature type="domain" description="PABS" evidence="8">
    <location>
        <begin position="2"/>
        <end position="237"/>
    </location>
</feature>